<feature type="chain" id="PRO_5046370643" description="Secreted protein" evidence="2">
    <location>
        <begin position="26"/>
        <end position="144"/>
    </location>
</feature>
<name>A0ABZ1SZP0_9ACTN</name>
<sequence length="144" mass="14549">MRRGLTAALLLLLHAILLTSGGTPASASAHAPAWGTAWGTVHRPAARHVVAAPARDGARLTHTRLMGTRVCAPAHATRPAQGDPARVRTGGAGSGATGGPVVLPNPAVPRGGTRVTRAGPRHDGPPAQRTRRAAAARAPPSTAY</sequence>
<evidence type="ECO:0000313" key="4">
    <source>
        <dbReference type="Proteomes" id="UP001432011"/>
    </source>
</evidence>
<evidence type="ECO:0000256" key="1">
    <source>
        <dbReference type="SAM" id="MobiDB-lite"/>
    </source>
</evidence>
<protein>
    <recommendedName>
        <fullName evidence="5">Secreted protein</fullName>
    </recommendedName>
</protein>
<reference evidence="3" key="1">
    <citation type="submission" date="2022-10" db="EMBL/GenBank/DDBJ databases">
        <title>The complete genomes of actinobacterial strains from the NBC collection.</title>
        <authorList>
            <person name="Joergensen T.S."/>
            <person name="Alvarez Arevalo M."/>
            <person name="Sterndorff E.B."/>
            <person name="Faurdal D."/>
            <person name="Vuksanovic O."/>
            <person name="Mourched A.-S."/>
            <person name="Charusanti P."/>
            <person name="Shaw S."/>
            <person name="Blin K."/>
            <person name="Weber T."/>
        </authorList>
    </citation>
    <scope>NUCLEOTIDE SEQUENCE</scope>
    <source>
        <strain evidence="3">NBC_00254</strain>
    </source>
</reference>
<keyword evidence="2" id="KW-0732">Signal</keyword>
<organism evidence="3 4">
    <name type="scientific">Microbispora hainanensis</name>
    <dbReference type="NCBI Taxonomy" id="568844"/>
    <lineage>
        <taxon>Bacteria</taxon>
        <taxon>Bacillati</taxon>
        <taxon>Actinomycetota</taxon>
        <taxon>Actinomycetes</taxon>
        <taxon>Streptosporangiales</taxon>
        <taxon>Streptosporangiaceae</taxon>
        <taxon>Microbispora</taxon>
    </lineage>
</organism>
<accession>A0ABZ1SZP0</accession>
<feature type="compositionally biased region" description="Low complexity" evidence="1">
    <location>
        <begin position="135"/>
        <end position="144"/>
    </location>
</feature>
<evidence type="ECO:0008006" key="5">
    <source>
        <dbReference type="Google" id="ProtNLM"/>
    </source>
</evidence>
<dbReference type="EMBL" id="CP108085">
    <property type="protein sequence ID" value="WUP77120.1"/>
    <property type="molecule type" value="Genomic_DNA"/>
</dbReference>
<gene>
    <name evidence="3" type="ORF">OG913_08965</name>
</gene>
<proteinExistence type="predicted"/>
<evidence type="ECO:0000313" key="3">
    <source>
        <dbReference type="EMBL" id="WUP77120.1"/>
    </source>
</evidence>
<dbReference type="Proteomes" id="UP001432011">
    <property type="component" value="Chromosome"/>
</dbReference>
<feature type="signal peptide" evidence="2">
    <location>
        <begin position="1"/>
        <end position="25"/>
    </location>
</feature>
<dbReference type="RefSeq" id="WP_142648426.1">
    <property type="nucleotide sequence ID" value="NZ_CP108085.1"/>
</dbReference>
<evidence type="ECO:0000256" key="2">
    <source>
        <dbReference type="SAM" id="SignalP"/>
    </source>
</evidence>
<feature type="region of interest" description="Disordered" evidence="1">
    <location>
        <begin position="72"/>
        <end position="144"/>
    </location>
</feature>
<keyword evidence="4" id="KW-1185">Reference proteome</keyword>